<evidence type="ECO:0000313" key="4">
    <source>
        <dbReference type="Proteomes" id="UP001559025"/>
    </source>
</evidence>
<dbReference type="PANTHER" id="PTHR13847:SF201">
    <property type="entry name" value="PUTATIBE OXIDOREDUCTASE"/>
    <property type="match status" value="1"/>
</dbReference>
<dbReference type="PANTHER" id="PTHR13847">
    <property type="entry name" value="SARCOSINE DEHYDROGENASE-RELATED"/>
    <property type="match status" value="1"/>
</dbReference>
<keyword evidence="4" id="KW-1185">Reference proteome</keyword>
<evidence type="ECO:0000313" key="3">
    <source>
        <dbReference type="EMBL" id="MEX4010245.1"/>
    </source>
</evidence>
<protein>
    <submittedName>
        <fullName evidence="3">FAD-binding oxidoreductase</fullName>
        <ecNumber evidence="3">1.-.-.-</ecNumber>
    </submittedName>
</protein>
<sequence length="401" mass="44014">MRKLDLRSGTPVWKAYRSPVIEQSTLTHNLTTEVLIVGMGITGAMAAELLSGDGHKVVLVDRRGSTLGSTSATTALVQFETDVPLSKLQKTIGAEKAFRAWRRSRLAVANLRGHIETLKIGCRMTDRQTLYLAGNVLSGAKLRDEAELRASAGLPADYLTAAELSKQFGIDRNGAILSTGNFVVDPVKLTKGLLLQAQARGAQLFAPEEAWKFKFHKSSIEVSMRSGHRIEAGHVVLATGYELMDVVQADRHAIISTWAIATKHQPKDGLWPGEAMIWEASDPYLYLRTTHDGRIICGGEDEDFQDEQSRDRLIARKTQRIVDKLRKLLPDIDPTPEFTWAGSFGTTPTGLPLIGAVPRRPRLFSLMGYGGNGITYARIAAEVVRNKLAGREDVDADLFAL</sequence>
<feature type="domain" description="FAD dependent oxidoreductase" evidence="2">
    <location>
        <begin position="34"/>
        <end position="384"/>
    </location>
</feature>
<name>A0ABV3WZZ9_9HYPH</name>
<dbReference type="RefSeq" id="WP_368804960.1">
    <property type="nucleotide sequence ID" value="NZ_JAZHFV010000011.1"/>
</dbReference>
<dbReference type="EC" id="1.-.-.-" evidence="3"/>
<dbReference type="EMBL" id="JAZHFV010000011">
    <property type="protein sequence ID" value="MEX4010245.1"/>
    <property type="molecule type" value="Genomic_DNA"/>
</dbReference>
<dbReference type="GO" id="GO:0016491">
    <property type="term" value="F:oxidoreductase activity"/>
    <property type="evidence" value="ECO:0007669"/>
    <property type="project" value="UniProtKB-KW"/>
</dbReference>
<dbReference type="SUPFAM" id="SSF51905">
    <property type="entry name" value="FAD/NAD(P)-binding domain"/>
    <property type="match status" value="1"/>
</dbReference>
<proteinExistence type="predicted"/>
<accession>A0ABV3WZZ9</accession>
<dbReference type="InterPro" id="IPR036188">
    <property type="entry name" value="FAD/NAD-bd_sf"/>
</dbReference>
<organism evidence="3 4">
    <name type="scientific">Neoaquamicrobium sediminum</name>
    <dbReference type="NCBI Taxonomy" id="1849104"/>
    <lineage>
        <taxon>Bacteria</taxon>
        <taxon>Pseudomonadati</taxon>
        <taxon>Pseudomonadota</taxon>
        <taxon>Alphaproteobacteria</taxon>
        <taxon>Hyphomicrobiales</taxon>
        <taxon>Phyllobacteriaceae</taxon>
        <taxon>Neoaquamicrobium</taxon>
    </lineage>
</organism>
<keyword evidence="1 3" id="KW-0560">Oxidoreductase</keyword>
<dbReference type="Proteomes" id="UP001559025">
    <property type="component" value="Unassembled WGS sequence"/>
</dbReference>
<dbReference type="InterPro" id="IPR006076">
    <property type="entry name" value="FAD-dep_OxRdtase"/>
</dbReference>
<gene>
    <name evidence="3" type="ORF">V1479_23265</name>
</gene>
<reference evidence="3 4" key="1">
    <citation type="submission" date="2024-01" db="EMBL/GenBank/DDBJ databases">
        <title>New evidence supports the origin of RcGTA from prophage.</title>
        <authorList>
            <person name="Xu Y."/>
            <person name="Liu B."/>
            <person name="Chen F."/>
        </authorList>
    </citation>
    <scope>NUCLEOTIDE SEQUENCE [LARGE SCALE GENOMIC DNA]</scope>
    <source>
        <strain evidence="3 4">CBW1107-2</strain>
    </source>
</reference>
<evidence type="ECO:0000256" key="1">
    <source>
        <dbReference type="ARBA" id="ARBA00023002"/>
    </source>
</evidence>
<dbReference type="Gene3D" id="3.30.9.10">
    <property type="entry name" value="D-Amino Acid Oxidase, subunit A, domain 2"/>
    <property type="match status" value="1"/>
</dbReference>
<dbReference type="Pfam" id="PF01266">
    <property type="entry name" value="DAO"/>
    <property type="match status" value="1"/>
</dbReference>
<evidence type="ECO:0000259" key="2">
    <source>
        <dbReference type="Pfam" id="PF01266"/>
    </source>
</evidence>
<dbReference type="Gene3D" id="3.50.50.60">
    <property type="entry name" value="FAD/NAD(P)-binding domain"/>
    <property type="match status" value="1"/>
</dbReference>
<comment type="caution">
    <text evidence="3">The sequence shown here is derived from an EMBL/GenBank/DDBJ whole genome shotgun (WGS) entry which is preliminary data.</text>
</comment>